<sequence>MENKPKANGTTQDNCRFVRREINPNSEREKHQEWDRRGCNCHWDIETGINELHLPHNKGTRRVYRKVQGYCHNDNVNQNSYCPSLASRGGGMRHTGGHL</sequence>
<protein>
    <submittedName>
        <fullName evidence="1">Uncharacterized protein</fullName>
    </submittedName>
</protein>
<gene>
    <name evidence="1" type="ORF">XELAEV_18000066mg</name>
</gene>
<dbReference type="AlphaFoldDB" id="A0A974GYX2"/>
<organism evidence="1">
    <name type="scientific">Xenopus laevis</name>
    <name type="common">African clawed frog</name>
    <dbReference type="NCBI Taxonomy" id="8355"/>
    <lineage>
        <taxon>Eukaryota</taxon>
        <taxon>Metazoa</taxon>
        <taxon>Chordata</taxon>
        <taxon>Craniata</taxon>
        <taxon>Vertebrata</taxon>
        <taxon>Euteleostomi</taxon>
        <taxon>Amphibia</taxon>
        <taxon>Batrachia</taxon>
        <taxon>Anura</taxon>
        <taxon>Pipoidea</taxon>
        <taxon>Pipidae</taxon>
        <taxon>Xenopodinae</taxon>
        <taxon>Xenopus</taxon>
        <taxon>Xenopus</taxon>
    </lineage>
</organism>
<accession>A0A974GYX2</accession>
<reference evidence="1" key="1">
    <citation type="submission" date="2016-05" db="EMBL/GenBank/DDBJ databases">
        <title>WGS assembly of Xenopus laevis.</title>
        <authorList>
            <person name="Session A."/>
            <person name="Uno Y."/>
            <person name="Kwon T."/>
            <person name="Chapman J."/>
            <person name="Toyoda A."/>
            <person name="Takahashi S."/>
            <person name="Fukui A."/>
            <person name="Hikosaka A."/>
            <person name="Putnam N."/>
            <person name="Stites J."/>
            <person name="Van Heeringen S."/>
            <person name="Quigley I."/>
            <person name="Heinz S."/>
            <person name="Hellsten U."/>
            <person name="Lyons J."/>
            <person name="Suzuki A."/>
            <person name="Kondo M."/>
            <person name="Ogino H."/>
            <person name="Ochi H."/>
            <person name="Bogdanovic O."/>
            <person name="Lister R."/>
            <person name="Georgiou G."/>
            <person name="Paranjpe S."/>
            <person name="Van Kruijsbergen I."/>
            <person name="Mozaffari S."/>
            <person name="Shu S."/>
            <person name="Schmutz J."/>
            <person name="Jenkins J."/>
            <person name="Grimwood J."/>
            <person name="Carlson J."/>
            <person name="Mitros T."/>
            <person name="Simakov O."/>
            <person name="Heald R."/>
            <person name="Miller K."/>
            <person name="Haudenschild C."/>
            <person name="Kuroki Y."/>
            <person name="Tanaka T."/>
            <person name="Michiue T."/>
            <person name="Watanabe M."/>
            <person name="Kinoshita T."/>
            <person name="Ohta Y."/>
            <person name="Mawaribuchi S."/>
            <person name="Suzuki Y."/>
            <person name="Haramoto Y."/>
            <person name="Yamamoto T."/>
            <person name="Takagi C."/>
            <person name="Kitzman J."/>
            <person name="Shendure J."/>
            <person name="Nakayama T."/>
            <person name="Izutsu Y."/>
            <person name="Robert J."/>
            <person name="Dichmann D."/>
            <person name="Flajnik M."/>
            <person name="Houston D."/>
            <person name="Marcotte E."/>
            <person name="Wallingford J."/>
            <person name="Ito Y."/>
            <person name="Asashima M."/>
            <person name="Ueno N."/>
            <person name="Matsuda Y."/>
            <person name="Jan Veenstra G."/>
            <person name="Fujiyama A."/>
            <person name="Harland R."/>
            <person name="Taira M."/>
            <person name="Rokhsar D.S."/>
        </authorList>
    </citation>
    <scope>NUCLEOTIDE SEQUENCE</scope>
    <source>
        <strain evidence="1">J</strain>
        <tissue evidence="1">Blood</tissue>
    </source>
</reference>
<name>A0A974GYX2_XENLA</name>
<proteinExistence type="predicted"/>
<evidence type="ECO:0000313" key="1">
    <source>
        <dbReference type="EMBL" id="OCT55697.1"/>
    </source>
</evidence>
<dbReference type="EMBL" id="KV476973">
    <property type="protein sequence ID" value="OCT55697.1"/>
    <property type="molecule type" value="Genomic_DNA"/>
</dbReference>
<dbReference type="Proteomes" id="UP000694892">
    <property type="component" value="Unassembled WGS sequence"/>
</dbReference>